<sequence length="239" mass="26429">MLDPAPQNSEAGQESGTGGSGLTSSSDATASAAAVGAIHPSAVSPIKRSIDLAGSVVGLLALGLLFLPIAVAIKLDSLGPVLYRQQRFGLQGKPFTILKFRSMVQNADALKAVVQNEANGLIFKNKQDPRITRVGRFLRKTSLDELPQFWNVFRGEMSLVGTRPPTQDEVSRYRPHHWQRLSVKPGITGEWQVHGRSTVKDFEQVLKLDLRYQQRWTPLYDLVLIWRTLIVLLNKTGAY</sequence>
<name>A0A951PFF5_9CYAN</name>
<feature type="transmembrane region" description="Helical" evidence="3">
    <location>
        <begin position="52"/>
        <end position="75"/>
    </location>
</feature>
<feature type="region of interest" description="Disordered" evidence="2">
    <location>
        <begin position="1"/>
        <end position="25"/>
    </location>
</feature>
<reference evidence="5" key="1">
    <citation type="submission" date="2021-05" db="EMBL/GenBank/DDBJ databases">
        <authorList>
            <person name="Pietrasiak N."/>
            <person name="Ward R."/>
            <person name="Stajich J.E."/>
            <person name="Kurbessoian T."/>
        </authorList>
    </citation>
    <scope>NUCLEOTIDE SEQUENCE</scope>
    <source>
        <strain evidence="5">GSE-TBD4-15B</strain>
    </source>
</reference>
<dbReference type="EMBL" id="JAHHHV010000088">
    <property type="protein sequence ID" value="MBW4468357.1"/>
    <property type="molecule type" value="Genomic_DNA"/>
</dbReference>
<dbReference type="InterPro" id="IPR003362">
    <property type="entry name" value="Bact_transf"/>
</dbReference>
<gene>
    <name evidence="5" type="ORF">KME07_23260</name>
</gene>
<dbReference type="Pfam" id="PF02397">
    <property type="entry name" value="Bac_transf"/>
    <property type="match status" value="1"/>
</dbReference>
<organism evidence="5 6">
    <name type="scientific">Pegethrix bostrychoides GSE-TBD4-15B</name>
    <dbReference type="NCBI Taxonomy" id="2839662"/>
    <lineage>
        <taxon>Bacteria</taxon>
        <taxon>Bacillati</taxon>
        <taxon>Cyanobacteriota</taxon>
        <taxon>Cyanophyceae</taxon>
        <taxon>Oculatellales</taxon>
        <taxon>Oculatellaceae</taxon>
        <taxon>Pegethrix</taxon>
    </lineage>
</organism>
<dbReference type="Proteomes" id="UP000707356">
    <property type="component" value="Unassembled WGS sequence"/>
</dbReference>
<keyword evidence="3" id="KW-1133">Transmembrane helix</keyword>
<accession>A0A951PFF5</accession>
<protein>
    <submittedName>
        <fullName evidence="5">Sugar transferase</fullName>
    </submittedName>
</protein>
<dbReference type="GO" id="GO:0016780">
    <property type="term" value="F:phosphotransferase activity, for other substituted phosphate groups"/>
    <property type="evidence" value="ECO:0007669"/>
    <property type="project" value="TreeGrafter"/>
</dbReference>
<keyword evidence="3" id="KW-0812">Transmembrane</keyword>
<reference evidence="5" key="2">
    <citation type="journal article" date="2022" name="Microbiol. Resour. Announc.">
        <title>Metagenome Sequencing to Explore Phylogenomics of Terrestrial Cyanobacteria.</title>
        <authorList>
            <person name="Ward R.D."/>
            <person name="Stajich J.E."/>
            <person name="Johansen J.R."/>
            <person name="Huntemann M."/>
            <person name="Clum A."/>
            <person name="Foster B."/>
            <person name="Foster B."/>
            <person name="Roux S."/>
            <person name="Palaniappan K."/>
            <person name="Varghese N."/>
            <person name="Mukherjee S."/>
            <person name="Reddy T.B.K."/>
            <person name="Daum C."/>
            <person name="Copeland A."/>
            <person name="Chen I.A."/>
            <person name="Ivanova N.N."/>
            <person name="Kyrpides N.C."/>
            <person name="Shapiro N."/>
            <person name="Eloe-Fadrosh E.A."/>
            <person name="Pietrasiak N."/>
        </authorList>
    </citation>
    <scope>NUCLEOTIDE SEQUENCE</scope>
    <source>
        <strain evidence="5">GSE-TBD4-15B</strain>
    </source>
</reference>
<evidence type="ECO:0000313" key="6">
    <source>
        <dbReference type="Proteomes" id="UP000707356"/>
    </source>
</evidence>
<comment type="similarity">
    <text evidence="1">Belongs to the bacterial sugar transferase family.</text>
</comment>
<dbReference type="PANTHER" id="PTHR30576">
    <property type="entry name" value="COLANIC BIOSYNTHESIS UDP-GLUCOSE LIPID CARRIER TRANSFERASE"/>
    <property type="match status" value="1"/>
</dbReference>
<feature type="domain" description="Bacterial sugar transferase" evidence="4">
    <location>
        <begin position="47"/>
        <end position="233"/>
    </location>
</feature>
<keyword evidence="5" id="KW-0808">Transferase</keyword>
<evidence type="ECO:0000256" key="3">
    <source>
        <dbReference type="SAM" id="Phobius"/>
    </source>
</evidence>
<dbReference type="AlphaFoldDB" id="A0A951PFF5"/>
<comment type="caution">
    <text evidence="5">The sequence shown here is derived from an EMBL/GenBank/DDBJ whole genome shotgun (WGS) entry which is preliminary data.</text>
</comment>
<evidence type="ECO:0000313" key="5">
    <source>
        <dbReference type="EMBL" id="MBW4468357.1"/>
    </source>
</evidence>
<dbReference type="PANTHER" id="PTHR30576:SF10">
    <property type="entry name" value="SLL5057 PROTEIN"/>
    <property type="match status" value="1"/>
</dbReference>
<keyword evidence="3" id="KW-0472">Membrane</keyword>
<proteinExistence type="inferred from homology"/>
<evidence type="ECO:0000256" key="2">
    <source>
        <dbReference type="SAM" id="MobiDB-lite"/>
    </source>
</evidence>
<evidence type="ECO:0000259" key="4">
    <source>
        <dbReference type="Pfam" id="PF02397"/>
    </source>
</evidence>
<evidence type="ECO:0000256" key="1">
    <source>
        <dbReference type="ARBA" id="ARBA00006464"/>
    </source>
</evidence>